<evidence type="ECO:0000256" key="4">
    <source>
        <dbReference type="ARBA" id="ARBA00022519"/>
    </source>
</evidence>
<evidence type="ECO:0000256" key="5">
    <source>
        <dbReference type="ARBA" id="ARBA00022692"/>
    </source>
</evidence>
<dbReference type="EMBL" id="CP064786">
    <property type="protein sequence ID" value="QSG01465.1"/>
    <property type="molecule type" value="Genomic_DNA"/>
</dbReference>
<feature type="transmembrane region" description="Helical" evidence="8">
    <location>
        <begin position="100"/>
        <end position="122"/>
    </location>
</feature>
<dbReference type="PANTHER" id="PTHR35011:SF11">
    <property type="entry name" value="TRAP TRANSPORTER SMALL PERMEASE PROTEIN"/>
    <property type="match status" value="1"/>
</dbReference>
<keyword evidence="7 8" id="KW-0472">Membrane</keyword>
<accession>A0A897MTB7</accession>
<dbReference type="InterPro" id="IPR007387">
    <property type="entry name" value="TRAP_DctQ"/>
</dbReference>
<reference evidence="10" key="1">
    <citation type="submission" date="2020-11" db="EMBL/GenBank/DDBJ databases">
        <title>Carbohydrate-dependent, anaerobic sulfur respiration: A novel catabolism in halophilic archaea.</title>
        <authorList>
            <person name="Sorokin D.Y."/>
            <person name="Messina E."/>
            <person name="Smedile F."/>
            <person name="La Cono V."/>
            <person name="Hallsworth J.E."/>
            <person name="Yakimov M.M."/>
        </authorList>
    </citation>
    <scope>NUCLEOTIDE SEQUENCE</scope>
    <source>
        <strain evidence="10">AArc-S</strain>
    </source>
</reference>
<keyword evidence="4" id="KW-0997">Cell inner membrane</keyword>
<dbReference type="KEGG" id="hara:AArcS_0230"/>
<feature type="transmembrane region" description="Helical" evidence="8">
    <location>
        <begin position="20"/>
        <end position="43"/>
    </location>
</feature>
<evidence type="ECO:0000256" key="1">
    <source>
        <dbReference type="ARBA" id="ARBA00004429"/>
    </source>
</evidence>
<feature type="domain" description="Tripartite ATP-independent periplasmic transporters DctQ component" evidence="9">
    <location>
        <begin position="30"/>
        <end position="155"/>
    </location>
</feature>
<feature type="transmembrane region" description="Helical" evidence="8">
    <location>
        <begin position="55"/>
        <end position="72"/>
    </location>
</feature>
<evidence type="ECO:0000256" key="2">
    <source>
        <dbReference type="ARBA" id="ARBA00022448"/>
    </source>
</evidence>
<evidence type="ECO:0000256" key="7">
    <source>
        <dbReference type="ARBA" id="ARBA00023136"/>
    </source>
</evidence>
<evidence type="ECO:0000256" key="3">
    <source>
        <dbReference type="ARBA" id="ARBA00022475"/>
    </source>
</evidence>
<evidence type="ECO:0000256" key="6">
    <source>
        <dbReference type="ARBA" id="ARBA00022989"/>
    </source>
</evidence>
<keyword evidence="3" id="KW-1003">Cell membrane</keyword>
<comment type="subcellular location">
    <subcellularLocation>
        <location evidence="1">Cell inner membrane</location>
        <topology evidence="1">Multi-pass membrane protein</topology>
    </subcellularLocation>
</comment>
<keyword evidence="5 8" id="KW-0812">Transmembrane</keyword>
<dbReference type="PANTHER" id="PTHR35011">
    <property type="entry name" value="2,3-DIKETO-L-GULONATE TRAP TRANSPORTER SMALL PERMEASE PROTEIN YIAM"/>
    <property type="match status" value="1"/>
</dbReference>
<dbReference type="InterPro" id="IPR055348">
    <property type="entry name" value="DctQ"/>
</dbReference>
<evidence type="ECO:0000313" key="10">
    <source>
        <dbReference type="EMBL" id="QSG01465.1"/>
    </source>
</evidence>
<feature type="transmembrane region" description="Helical" evidence="8">
    <location>
        <begin position="134"/>
        <end position="154"/>
    </location>
</feature>
<protein>
    <recommendedName>
        <fullName evidence="9">Tripartite ATP-independent periplasmic transporters DctQ component domain-containing protein</fullName>
    </recommendedName>
</protein>
<dbReference type="AlphaFoldDB" id="A0A897MTB7"/>
<keyword evidence="11" id="KW-1185">Reference proteome</keyword>
<dbReference type="GeneID" id="70683617"/>
<evidence type="ECO:0000313" key="11">
    <source>
        <dbReference type="Proteomes" id="UP000663586"/>
    </source>
</evidence>
<keyword evidence="2" id="KW-0813">Transport</keyword>
<dbReference type="RefSeq" id="WP_238478590.1">
    <property type="nucleotide sequence ID" value="NZ_CP064786.1"/>
</dbReference>
<dbReference type="Proteomes" id="UP000663586">
    <property type="component" value="Chromosome"/>
</dbReference>
<evidence type="ECO:0000256" key="8">
    <source>
        <dbReference type="SAM" id="Phobius"/>
    </source>
</evidence>
<proteinExistence type="predicted"/>
<keyword evidence="6 8" id="KW-1133">Transmembrane helix</keyword>
<dbReference type="Pfam" id="PF04290">
    <property type="entry name" value="DctQ"/>
    <property type="match status" value="1"/>
</dbReference>
<dbReference type="GO" id="GO:0022857">
    <property type="term" value="F:transmembrane transporter activity"/>
    <property type="evidence" value="ECO:0007669"/>
    <property type="project" value="TreeGrafter"/>
</dbReference>
<organism evidence="10 11">
    <name type="scientific">Natranaeroarchaeum sulfidigenes</name>
    <dbReference type="NCBI Taxonomy" id="2784880"/>
    <lineage>
        <taxon>Archaea</taxon>
        <taxon>Methanobacteriati</taxon>
        <taxon>Methanobacteriota</taxon>
        <taxon>Stenosarchaea group</taxon>
        <taxon>Halobacteria</taxon>
        <taxon>Halobacteriales</taxon>
        <taxon>Natronoarchaeaceae</taxon>
        <taxon>Natranaeroarchaeum</taxon>
    </lineage>
</organism>
<dbReference type="GO" id="GO:0015740">
    <property type="term" value="P:C4-dicarboxylate transport"/>
    <property type="evidence" value="ECO:0007669"/>
    <property type="project" value="TreeGrafter"/>
</dbReference>
<evidence type="ECO:0000259" key="9">
    <source>
        <dbReference type="Pfam" id="PF04290"/>
    </source>
</evidence>
<sequence length="180" mass="20160">MEVDQSLDLSRESLFDRMVLYLASGMFSLMIVLATMQVLIRLLDLPVVAQWTEPAARFTLIVATFFGAAVASRNREHIRMTFVLDKLEERHPTVRHSFDLISIIVVVVFVLFALMGTIPAAINNWGSNLGGVGFVTSGMLYLGISGGLLCMLVYELQILYRDHLPEWLKNLLGERGGLWS</sequence>
<gene>
    <name evidence="10" type="ORF">AArcS_0230</name>
</gene>
<name>A0A897MTB7_9EURY</name>
<dbReference type="GO" id="GO:0005886">
    <property type="term" value="C:plasma membrane"/>
    <property type="evidence" value="ECO:0007669"/>
    <property type="project" value="UniProtKB-SubCell"/>
</dbReference>